<comment type="caution">
    <text evidence="9">The sequence shown here is derived from an EMBL/GenBank/DDBJ whole genome shotgun (WGS) entry which is preliminary data.</text>
</comment>
<reference evidence="9 10" key="1">
    <citation type="journal article" date="2015" name="Parasit. Vectors">
        <title>Draft genome of the scabies mite.</title>
        <authorList>
            <person name="Rider S.D.Jr."/>
            <person name="Morgan M.S."/>
            <person name="Arlian L.G."/>
        </authorList>
    </citation>
    <scope>NUCLEOTIDE SEQUENCE [LARGE SCALE GENOMIC DNA]</scope>
    <source>
        <strain evidence="9">Arlian Lab</strain>
    </source>
</reference>
<evidence type="ECO:0000256" key="1">
    <source>
        <dbReference type="ARBA" id="ARBA00004498"/>
    </source>
</evidence>
<comment type="subcellular location">
    <subcellularLocation>
        <location evidence="1 8">Secreted</location>
        <location evidence="1 8">Extracellular space</location>
        <location evidence="1 8">Extracellular matrix</location>
    </subcellularLocation>
</comment>
<dbReference type="Proteomes" id="UP000616769">
    <property type="component" value="Unassembled WGS sequence"/>
</dbReference>
<name>A0A131ZXL2_SARSC</name>
<sequence>MKSFRIQSPKFTLIFSISTITVLLSQIITVVIYATVPTRVSVENLIDGPIIESTTNKFASNWWRLGTRKNYAKHHLQINATNFKERCTQIDFLTPLQQELCSLHHNLLNVVSRGARFGIEECQFQFKMNRWNCSAHDNQSVFGSIIDISEEKAFLHAISTAGVVYSVTRACTKGELNQCGCDDKVKSQDIKGKWEWGGCSDDIYYGSEFTRRFIDSIENPTDSEGIMNLHNNEVGRRV</sequence>
<evidence type="ECO:0000256" key="4">
    <source>
        <dbReference type="ARBA" id="ARBA00022525"/>
    </source>
</evidence>
<evidence type="ECO:0000256" key="8">
    <source>
        <dbReference type="RuleBase" id="RU003500"/>
    </source>
</evidence>
<evidence type="ECO:0000313" key="9">
    <source>
        <dbReference type="EMBL" id="KPM03025.1"/>
    </source>
</evidence>
<dbReference type="GO" id="GO:0060070">
    <property type="term" value="P:canonical Wnt signaling pathway"/>
    <property type="evidence" value="ECO:0007669"/>
    <property type="project" value="TreeGrafter"/>
</dbReference>
<dbReference type="AlphaFoldDB" id="A0A131ZXL2"/>
<proteinExistence type="inferred from homology"/>
<gene>
    <name evidence="9" type="ORF">QR98_0014540</name>
</gene>
<protein>
    <recommendedName>
        <fullName evidence="8">Protein Wnt</fullName>
    </recommendedName>
</protein>
<keyword evidence="5" id="KW-0272">Extracellular matrix</keyword>
<comment type="similarity">
    <text evidence="2 8">Belongs to the Wnt family.</text>
</comment>
<dbReference type="GO" id="GO:0005125">
    <property type="term" value="F:cytokine activity"/>
    <property type="evidence" value="ECO:0007669"/>
    <property type="project" value="TreeGrafter"/>
</dbReference>
<evidence type="ECO:0000256" key="7">
    <source>
        <dbReference type="ARBA" id="ARBA00023157"/>
    </source>
</evidence>
<keyword evidence="4" id="KW-0964">Secreted</keyword>
<dbReference type="PRINTS" id="PR01349">
    <property type="entry name" value="WNTPROTEIN"/>
</dbReference>
<comment type="function">
    <text evidence="8">Ligand for members of the frizzled family of seven transmembrane receptors.</text>
</comment>
<dbReference type="OrthoDB" id="5945655at2759"/>
<dbReference type="SMART" id="SM00097">
    <property type="entry name" value="WNT1"/>
    <property type="match status" value="1"/>
</dbReference>
<evidence type="ECO:0000313" key="10">
    <source>
        <dbReference type="Proteomes" id="UP000616769"/>
    </source>
</evidence>
<evidence type="ECO:0000256" key="2">
    <source>
        <dbReference type="ARBA" id="ARBA00005683"/>
    </source>
</evidence>
<dbReference type="GO" id="GO:0045165">
    <property type="term" value="P:cell fate commitment"/>
    <property type="evidence" value="ECO:0007669"/>
    <property type="project" value="TreeGrafter"/>
</dbReference>
<dbReference type="Pfam" id="PF00110">
    <property type="entry name" value="wnt"/>
    <property type="match status" value="1"/>
</dbReference>
<dbReference type="EMBL" id="JXLN01003786">
    <property type="protein sequence ID" value="KPM03025.1"/>
    <property type="molecule type" value="Genomic_DNA"/>
</dbReference>
<dbReference type="PANTHER" id="PTHR12027">
    <property type="entry name" value="WNT RELATED"/>
    <property type="match status" value="1"/>
</dbReference>
<dbReference type="InterPro" id="IPR005817">
    <property type="entry name" value="Wnt"/>
</dbReference>
<dbReference type="PANTHER" id="PTHR12027:SF99">
    <property type="entry name" value="PROTEIN WNT"/>
    <property type="match status" value="1"/>
</dbReference>
<dbReference type="GO" id="GO:0030182">
    <property type="term" value="P:neuron differentiation"/>
    <property type="evidence" value="ECO:0007669"/>
    <property type="project" value="TreeGrafter"/>
</dbReference>
<dbReference type="VEuPathDB" id="VectorBase:SSCA006446"/>
<accession>A0A131ZXL2</accession>
<keyword evidence="3 8" id="KW-0217">Developmental protein</keyword>
<dbReference type="GO" id="GO:0005109">
    <property type="term" value="F:frizzled binding"/>
    <property type="evidence" value="ECO:0007669"/>
    <property type="project" value="TreeGrafter"/>
</dbReference>
<evidence type="ECO:0000256" key="3">
    <source>
        <dbReference type="ARBA" id="ARBA00022473"/>
    </source>
</evidence>
<evidence type="ECO:0000256" key="6">
    <source>
        <dbReference type="ARBA" id="ARBA00022687"/>
    </source>
</evidence>
<keyword evidence="7" id="KW-1015">Disulfide bond</keyword>
<evidence type="ECO:0000256" key="5">
    <source>
        <dbReference type="ARBA" id="ARBA00022530"/>
    </source>
</evidence>
<organism evidence="9 10">
    <name type="scientific">Sarcoptes scabiei</name>
    <name type="common">Itch mite</name>
    <name type="synonym">Acarus scabiei</name>
    <dbReference type="NCBI Taxonomy" id="52283"/>
    <lineage>
        <taxon>Eukaryota</taxon>
        <taxon>Metazoa</taxon>
        <taxon>Ecdysozoa</taxon>
        <taxon>Arthropoda</taxon>
        <taxon>Chelicerata</taxon>
        <taxon>Arachnida</taxon>
        <taxon>Acari</taxon>
        <taxon>Acariformes</taxon>
        <taxon>Sarcoptiformes</taxon>
        <taxon>Astigmata</taxon>
        <taxon>Psoroptidia</taxon>
        <taxon>Sarcoptoidea</taxon>
        <taxon>Sarcoptidae</taxon>
        <taxon>Sarcoptinae</taxon>
        <taxon>Sarcoptes</taxon>
    </lineage>
</organism>
<keyword evidence="6 8" id="KW-0879">Wnt signaling pathway</keyword>
<dbReference type="GO" id="GO:0005615">
    <property type="term" value="C:extracellular space"/>
    <property type="evidence" value="ECO:0007669"/>
    <property type="project" value="TreeGrafter"/>
</dbReference>